<organism evidence="1 2">
    <name type="scientific">Mobiluncus porci</name>
    <dbReference type="NCBI Taxonomy" id="2652278"/>
    <lineage>
        <taxon>Bacteria</taxon>
        <taxon>Bacillati</taxon>
        <taxon>Actinomycetota</taxon>
        <taxon>Actinomycetes</taxon>
        <taxon>Actinomycetales</taxon>
        <taxon>Actinomycetaceae</taxon>
        <taxon>Mobiluncus</taxon>
    </lineage>
</organism>
<evidence type="ECO:0000313" key="2">
    <source>
        <dbReference type="Proteomes" id="UP000442535"/>
    </source>
</evidence>
<accession>A0A7K0K0A7</accession>
<dbReference type="RefSeq" id="WP_154543096.1">
    <property type="nucleotide sequence ID" value="NZ_JAQYQY010000012.1"/>
</dbReference>
<evidence type="ECO:0000313" key="1">
    <source>
        <dbReference type="EMBL" id="MST48926.1"/>
    </source>
</evidence>
<dbReference type="Proteomes" id="UP000442535">
    <property type="component" value="Unassembled WGS sequence"/>
</dbReference>
<comment type="caution">
    <text evidence="1">The sequence shown here is derived from an EMBL/GenBank/DDBJ whole genome shotgun (WGS) entry which is preliminary data.</text>
</comment>
<sequence>METIEWAKSYLGEVDEQDLNARVERLGSIRLAVIETLKERRATMLGSALSVTIPGAVSVSFKDNISALDRLIAGLEKDTDGDGITDFHPVEITALKSRWAR</sequence>
<dbReference type="AlphaFoldDB" id="A0A7K0K0A7"/>
<gene>
    <name evidence="1" type="ORF">FYJ63_01425</name>
</gene>
<protein>
    <submittedName>
        <fullName evidence="1">Uncharacterized protein</fullName>
    </submittedName>
</protein>
<dbReference type="EMBL" id="VUMY01000002">
    <property type="protein sequence ID" value="MST48926.1"/>
    <property type="molecule type" value="Genomic_DNA"/>
</dbReference>
<proteinExistence type="predicted"/>
<name>A0A7K0K0A7_9ACTO</name>
<reference evidence="1 2" key="1">
    <citation type="submission" date="2019-08" db="EMBL/GenBank/DDBJ databases">
        <title>In-depth cultivation of the pig gut microbiome towards novel bacterial diversity and tailored functional studies.</title>
        <authorList>
            <person name="Wylensek D."/>
            <person name="Hitch T.C.A."/>
            <person name="Clavel T."/>
        </authorList>
    </citation>
    <scope>NUCLEOTIDE SEQUENCE [LARGE SCALE GENOMIC DNA]</scope>
    <source>
        <strain evidence="1 2">RF-GAM-744-WT-7</strain>
    </source>
</reference>
<keyword evidence="2" id="KW-1185">Reference proteome</keyword>